<feature type="compositionally biased region" description="Polar residues" evidence="1">
    <location>
        <begin position="513"/>
        <end position="524"/>
    </location>
</feature>
<dbReference type="InterPro" id="IPR038884">
    <property type="entry name" value="CFAP61"/>
</dbReference>
<accession>A0AA35T0E3</accession>
<organism evidence="4 5">
    <name type="scientific">Geodia barretti</name>
    <name type="common">Barrett's horny sponge</name>
    <dbReference type="NCBI Taxonomy" id="519541"/>
    <lineage>
        <taxon>Eukaryota</taxon>
        <taxon>Metazoa</taxon>
        <taxon>Porifera</taxon>
        <taxon>Demospongiae</taxon>
        <taxon>Heteroscleromorpha</taxon>
        <taxon>Tetractinellida</taxon>
        <taxon>Astrophorina</taxon>
        <taxon>Geodiidae</taxon>
        <taxon>Geodia</taxon>
    </lineage>
</organism>
<keyword evidence="5" id="KW-1185">Reference proteome</keyword>
<reference evidence="4" key="1">
    <citation type="submission" date="2023-03" db="EMBL/GenBank/DDBJ databases">
        <authorList>
            <person name="Steffen K."/>
            <person name="Cardenas P."/>
        </authorList>
    </citation>
    <scope>NUCLEOTIDE SEQUENCE</scope>
</reference>
<sequence length="736" mass="82695">MEPHPSLPWWPSVHTRLWVCAVVRREEELLFLRSHYNVEDFCVHESPQTRGTRETPPPPALSCLLHPHQTPPEGGAEEDWYDMSLLPFLLIPPPPHTSHPHKPHTITTALADMVPVRWRRQVVYPDRERLGVNQPLPQVLEEKQHPFALYHFNRKLSLEPKTVINSRVVVVGASDTSLSLLESLVFCPHLSFSNLSLLSPSGLPTHSLPLLGLSAWVHTVPASLIAINREEKEVVVWGGGEEGEEGEEGTVPYDLLILATGLQFAPPPLTSDPGETPLIYHDNDGLGVLEWTQQYLLSQEVLIYGSGLEALTTLQSLLTGGVDPSLITFVRPRPHSCFNSRTVEERVQRSLEESGVQLLTGHTLSSVEEGGVSLLDGDHTLFAHCQGLICMEEKEVTGTVFTAVNDSCLVFDERLVVDRDHQTNDPAILAAGPMTKFSRSYHSNHWTHANFNSREVGQKLAASLLSRLDPTYQEPSATSDPALLPTYTQPKAVYTVLPGGLHYLHVDKPHPSDPTNTLTNQTGTGHELETDTENGYFRLFINQYSSVQTITVLSSQAIERTNYLCLYGLHEKYLNNLLSRYSEGLISDLFTFLREPWTCAVYHDRFSDLREEVRETLSLQQLTPGGAPSEVNQHQPAAEDDGGTGRQSVEERVRQLLTDQQTVSGAVALYWKPVKYHVLWAKFQLCVCRCPWRSIRTSCYVNSHSHPVKPAVQQLLHRYLHYNHYHLPMYAHPDIL</sequence>
<dbReference type="PANTHER" id="PTHR21178">
    <property type="entry name" value="CILIA- AND FLAGELLA-ASSOCIATED PROTEIN 61"/>
    <property type="match status" value="1"/>
</dbReference>
<evidence type="ECO:0000259" key="2">
    <source>
        <dbReference type="Pfam" id="PF07992"/>
    </source>
</evidence>
<keyword evidence="4" id="KW-0969">Cilium</keyword>
<evidence type="ECO:0000313" key="5">
    <source>
        <dbReference type="Proteomes" id="UP001174909"/>
    </source>
</evidence>
<protein>
    <submittedName>
        <fullName evidence="4">Cilia- and flagella-associated protein 61</fullName>
    </submittedName>
</protein>
<name>A0AA35T0E3_GEOBA</name>
<evidence type="ECO:0000259" key="3">
    <source>
        <dbReference type="Pfam" id="PF23150"/>
    </source>
</evidence>
<dbReference type="PANTHER" id="PTHR21178:SF8">
    <property type="entry name" value="CILIA- AND FLAGELLA-ASSOCIATED PROTEIN 61"/>
    <property type="match status" value="1"/>
</dbReference>
<feature type="region of interest" description="Disordered" evidence="1">
    <location>
        <begin position="509"/>
        <end position="528"/>
    </location>
</feature>
<dbReference type="AlphaFoldDB" id="A0AA35T0E3"/>
<feature type="domain" description="CFAP61 dimerisation" evidence="3">
    <location>
        <begin position="485"/>
        <end position="600"/>
    </location>
</feature>
<dbReference type="GO" id="GO:0016491">
    <property type="term" value="F:oxidoreductase activity"/>
    <property type="evidence" value="ECO:0007669"/>
    <property type="project" value="InterPro"/>
</dbReference>
<evidence type="ECO:0000256" key="1">
    <source>
        <dbReference type="SAM" id="MobiDB-lite"/>
    </source>
</evidence>
<dbReference type="Pfam" id="PF07992">
    <property type="entry name" value="Pyr_redox_2"/>
    <property type="match status" value="1"/>
</dbReference>
<dbReference type="Pfam" id="PF23150">
    <property type="entry name" value="CFAP61_dimer"/>
    <property type="match status" value="1"/>
</dbReference>
<keyword evidence="4" id="KW-0282">Flagellum</keyword>
<dbReference type="Gene3D" id="3.50.50.60">
    <property type="entry name" value="FAD/NAD(P)-binding domain"/>
    <property type="match status" value="2"/>
</dbReference>
<dbReference type="InterPro" id="IPR036188">
    <property type="entry name" value="FAD/NAD-bd_sf"/>
</dbReference>
<feature type="region of interest" description="Disordered" evidence="1">
    <location>
        <begin position="621"/>
        <end position="648"/>
    </location>
</feature>
<comment type="caution">
    <text evidence="4">The sequence shown here is derived from an EMBL/GenBank/DDBJ whole genome shotgun (WGS) entry which is preliminary data.</text>
</comment>
<evidence type="ECO:0000313" key="4">
    <source>
        <dbReference type="EMBL" id="CAI8039465.1"/>
    </source>
</evidence>
<proteinExistence type="predicted"/>
<gene>
    <name evidence="4" type="ORF">GBAR_LOCUS21951</name>
</gene>
<keyword evidence="4" id="KW-0966">Cell projection</keyword>
<dbReference type="Proteomes" id="UP001174909">
    <property type="component" value="Unassembled WGS sequence"/>
</dbReference>
<dbReference type="SUPFAM" id="SSF51905">
    <property type="entry name" value="FAD/NAD(P)-binding domain"/>
    <property type="match status" value="1"/>
</dbReference>
<dbReference type="InterPro" id="IPR056299">
    <property type="entry name" value="CFAP61_dimer"/>
</dbReference>
<dbReference type="EMBL" id="CASHTH010003043">
    <property type="protein sequence ID" value="CAI8039465.1"/>
    <property type="molecule type" value="Genomic_DNA"/>
</dbReference>
<dbReference type="InterPro" id="IPR023753">
    <property type="entry name" value="FAD/NAD-binding_dom"/>
</dbReference>
<feature type="domain" description="FAD/NAD(P)-binding" evidence="2">
    <location>
        <begin position="226"/>
        <end position="440"/>
    </location>
</feature>